<evidence type="ECO:0000256" key="1">
    <source>
        <dbReference type="ARBA" id="ARBA00004245"/>
    </source>
</evidence>
<evidence type="ECO:0000256" key="4">
    <source>
        <dbReference type="ARBA" id="ARBA00022701"/>
    </source>
</evidence>
<dbReference type="HOGENOM" id="CLU_018558_0_0_1"/>
<gene>
    <name evidence="8" type="primary">Dper\GL26958</name>
    <name evidence="8" type="ORF">Dper_GL26958</name>
</gene>
<dbReference type="GO" id="GO:0005874">
    <property type="term" value="C:microtubule"/>
    <property type="evidence" value="ECO:0007669"/>
    <property type="project" value="UniProtKB-KW"/>
</dbReference>
<dbReference type="AlphaFoldDB" id="B4HCB8"/>
<sequence>MDLNAPNLFEQLDQFYEETEHKDNVLSEEMSSILSRLKIYLRNIKKDLPKDITYSDWLTRVAKCQLTEILTSAERDAWQLRNRGGQELTDEDRYRDALDGLLGSESAHPRLSDLNSRLPIRSPHHQHSISESYLLLALGHVGSLYRSLKLKVQELAQQGLTQSDQALAECIRGDLSSFHEFYNQQVNSRGSLLRLFLGTRGFQQRFQVLLNLIVNVQNSKSCVVSLYNQLAQTVDMAEAKVQNWLMIVSNHLLIKLNHWLRNGQLPESGCDEFFIVQNLALSTDRFWQERFQLAEAFSMFFDTRLSMLMISIGRHHMFSRIYLFSNIETFLSTTELHYRLLDVFQQFYQNRDQEPLFQLVSELHSDVCGKVMRCLYDYAPVPLDLFQNLHKYLLLRDMHFVRQLIELLEPVLEGEARFYDTKQLNFMMSNMLSIRVSDLYVGEANSEGSKCWSRFVLHWKLPIHWKALLGDSVKQYESVFPGLWKFHHAYYVLCERIMRQNWHFRKHILLDNNGLEHVQCHFDKLIDILFDLMDVLKSFLLHEVLDEAFAELKLALQKVRSIDEMLEANVIYLDAVKFGSFQTKTVKRSSVYLEKVFSLILDLEGRQQKFYRLFHIYMDYASDDSYVGSILPNRLHDFRLSCQKTCDSLNDLEEEIYAVISDFLLSLHIAGYPALKLLARRLDSQGLYENRKEVLCFVDTHAFWRTTKQFKT</sequence>
<dbReference type="PhylomeDB" id="B4HCB8"/>
<dbReference type="STRING" id="7234.B4HCB8"/>
<comment type="subcellular location">
    <subcellularLocation>
        <location evidence="1">Cytoplasm</location>
        <location evidence="1">Cytoskeleton</location>
    </subcellularLocation>
</comment>
<dbReference type="OMA" id="CHFDKLI"/>
<dbReference type="eggNOG" id="KOG2000">
    <property type="taxonomic scope" value="Eukaryota"/>
</dbReference>
<dbReference type="Pfam" id="PF17681">
    <property type="entry name" value="GCP_N_terminal"/>
    <property type="match status" value="1"/>
</dbReference>
<proteinExistence type="inferred from homology"/>
<dbReference type="EMBL" id="CH479295">
    <property type="protein sequence ID" value="EDW25752.1"/>
    <property type="molecule type" value="Genomic_DNA"/>
</dbReference>
<accession>B4HCB8</accession>
<dbReference type="InterPro" id="IPR040457">
    <property type="entry name" value="GCP_C"/>
</dbReference>
<keyword evidence="3" id="KW-0963">Cytoplasm</keyword>
<keyword evidence="5" id="KW-0206">Cytoskeleton</keyword>
<protein>
    <submittedName>
        <fullName evidence="8">GL26958</fullName>
    </submittedName>
</protein>
<keyword evidence="9" id="KW-1185">Reference proteome</keyword>
<evidence type="ECO:0000259" key="7">
    <source>
        <dbReference type="Pfam" id="PF17681"/>
    </source>
</evidence>
<keyword evidence="4" id="KW-0493">Microtubule</keyword>
<evidence type="ECO:0000256" key="5">
    <source>
        <dbReference type="ARBA" id="ARBA00023212"/>
    </source>
</evidence>
<evidence type="ECO:0000256" key="2">
    <source>
        <dbReference type="ARBA" id="ARBA00010337"/>
    </source>
</evidence>
<dbReference type="Pfam" id="PF04130">
    <property type="entry name" value="GCP_C_terminal"/>
    <property type="match status" value="1"/>
</dbReference>
<dbReference type="Proteomes" id="UP000008744">
    <property type="component" value="Unassembled WGS sequence"/>
</dbReference>
<dbReference type="Gene3D" id="1.20.120.1900">
    <property type="entry name" value="Gamma-tubulin complex, C-terminal domain"/>
    <property type="match status" value="1"/>
</dbReference>
<feature type="domain" description="Gamma tubulin complex component C-terminal" evidence="6">
    <location>
        <begin position="386"/>
        <end position="686"/>
    </location>
</feature>
<reference evidence="8 9" key="1">
    <citation type="journal article" date="2007" name="Nature">
        <title>Evolution of genes and genomes on the Drosophila phylogeny.</title>
        <authorList>
            <consortium name="Drosophila 12 Genomes Consortium"/>
            <person name="Clark A.G."/>
            <person name="Eisen M.B."/>
            <person name="Smith D.R."/>
            <person name="Bergman C.M."/>
            <person name="Oliver B."/>
            <person name="Markow T.A."/>
            <person name="Kaufman T.C."/>
            <person name="Kellis M."/>
            <person name="Gelbart W."/>
            <person name="Iyer V.N."/>
            <person name="Pollard D.A."/>
            <person name="Sackton T.B."/>
            <person name="Larracuente A.M."/>
            <person name="Singh N.D."/>
            <person name="Abad J.P."/>
            <person name="Abt D.N."/>
            <person name="Adryan B."/>
            <person name="Aguade M."/>
            <person name="Akashi H."/>
            <person name="Anderson W.W."/>
            <person name="Aquadro C.F."/>
            <person name="Ardell D.H."/>
            <person name="Arguello R."/>
            <person name="Artieri C.G."/>
            <person name="Barbash D.A."/>
            <person name="Barker D."/>
            <person name="Barsanti P."/>
            <person name="Batterham P."/>
            <person name="Batzoglou S."/>
            <person name="Begun D."/>
            <person name="Bhutkar A."/>
            <person name="Blanco E."/>
            <person name="Bosak S.A."/>
            <person name="Bradley R.K."/>
            <person name="Brand A.D."/>
            <person name="Brent M.R."/>
            <person name="Brooks A.N."/>
            <person name="Brown R.H."/>
            <person name="Butlin R.K."/>
            <person name="Caggese C."/>
            <person name="Calvi B.R."/>
            <person name="Bernardo de Carvalho A."/>
            <person name="Caspi A."/>
            <person name="Castrezana S."/>
            <person name="Celniker S.E."/>
            <person name="Chang J.L."/>
            <person name="Chapple C."/>
            <person name="Chatterji S."/>
            <person name="Chinwalla A."/>
            <person name="Civetta A."/>
            <person name="Clifton S.W."/>
            <person name="Comeron J.M."/>
            <person name="Costello J.C."/>
            <person name="Coyne J.A."/>
            <person name="Daub J."/>
            <person name="David R.G."/>
            <person name="Delcher A.L."/>
            <person name="Delehaunty K."/>
            <person name="Do C.B."/>
            <person name="Ebling H."/>
            <person name="Edwards K."/>
            <person name="Eickbush T."/>
            <person name="Evans J.D."/>
            <person name="Filipski A."/>
            <person name="Findeiss S."/>
            <person name="Freyhult E."/>
            <person name="Fulton L."/>
            <person name="Fulton R."/>
            <person name="Garcia A.C."/>
            <person name="Gardiner A."/>
            <person name="Garfield D.A."/>
            <person name="Garvin B.E."/>
            <person name="Gibson G."/>
            <person name="Gilbert D."/>
            <person name="Gnerre S."/>
            <person name="Godfrey J."/>
            <person name="Good R."/>
            <person name="Gotea V."/>
            <person name="Gravely B."/>
            <person name="Greenberg A.J."/>
            <person name="Griffiths-Jones S."/>
            <person name="Gross S."/>
            <person name="Guigo R."/>
            <person name="Gustafson E.A."/>
            <person name="Haerty W."/>
            <person name="Hahn M.W."/>
            <person name="Halligan D.L."/>
            <person name="Halpern A.L."/>
            <person name="Halter G.M."/>
            <person name="Han M.V."/>
            <person name="Heger A."/>
            <person name="Hillier L."/>
            <person name="Hinrichs A.S."/>
            <person name="Holmes I."/>
            <person name="Hoskins R.A."/>
            <person name="Hubisz M.J."/>
            <person name="Hultmark D."/>
            <person name="Huntley M.A."/>
            <person name="Jaffe D.B."/>
            <person name="Jagadeeshan S."/>
            <person name="Jeck W.R."/>
            <person name="Johnson J."/>
            <person name="Jones C.D."/>
            <person name="Jordan W.C."/>
            <person name="Karpen G.H."/>
            <person name="Kataoka E."/>
            <person name="Keightley P.D."/>
            <person name="Kheradpour P."/>
            <person name="Kirkness E.F."/>
            <person name="Koerich L.B."/>
            <person name="Kristiansen K."/>
            <person name="Kudrna D."/>
            <person name="Kulathinal R.J."/>
            <person name="Kumar S."/>
            <person name="Kwok R."/>
            <person name="Lander E."/>
            <person name="Langley C.H."/>
            <person name="Lapoint R."/>
            <person name="Lazzaro B.P."/>
            <person name="Lee S.J."/>
            <person name="Levesque L."/>
            <person name="Li R."/>
            <person name="Lin C.F."/>
            <person name="Lin M.F."/>
            <person name="Lindblad-Toh K."/>
            <person name="Llopart A."/>
            <person name="Long M."/>
            <person name="Low L."/>
            <person name="Lozovsky E."/>
            <person name="Lu J."/>
            <person name="Luo M."/>
            <person name="Machado C.A."/>
            <person name="Makalowski W."/>
            <person name="Marzo M."/>
            <person name="Matsuda M."/>
            <person name="Matzkin L."/>
            <person name="McAllister B."/>
            <person name="McBride C.S."/>
            <person name="McKernan B."/>
            <person name="McKernan K."/>
            <person name="Mendez-Lago M."/>
            <person name="Minx P."/>
            <person name="Mollenhauer M.U."/>
            <person name="Montooth K."/>
            <person name="Mount S.M."/>
            <person name="Mu X."/>
            <person name="Myers E."/>
            <person name="Negre B."/>
            <person name="Newfeld S."/>
            <person name="Nielsen R."/>
            <person name="Noor M.A."/>
            <person name="O'Grady P."/>
            <person name="Pachter L."/>
            <person name="Papaceit M."/>
            <person name="Parisi M.J."/>
            <person name="Parisi M."/>
            <person name="Parts L."/>
            <person name="Pedersen J.S."/>
            <person name="Pesole G."/>
            <person name="Phillippy A.M."/>
            <person name="Ponting C.P."/>
            <person name="Pop M."/>
            <person name="Porcelli D."/>
            <person name="Powell J.R."/>
            <person name="Prohaska S."/>
            <person name="Pruitt K."/>
            <person name="Puig M."/>
            <person name="Quesneville H."/>
            <person name="Ram K.R."/>
            <person name="Rand D."/>
            <person name="Rasmussen M.D."/>
            <person name="Reed L.K."/>
            <person name="Reenan R."/>
            <person name="Reily A."/>
            <person name="Remington K.A."/>
            <person name="Rieger T.T."/>
            <person name="Ritchie M.G."/>
            <person name="Robin C."/>
            <person name="Rogers Y.H."/>
            <person name="Rohde C."/>
            <person name="Rozas J."/>
            <person name="Rubenfield M.J."/>
            <person name="Ruiz A."/>
            <person name="Russo S."/>
            <person name="Salzberg S.L."/>
            <person name="Sanchez-Gracia A."/>
            <person name="Saranga D.J."/>
            <person name="Sato H."/>
            <person name="Schaeffer S.W."/>
            <person name="Schatz M.C."/>
            <person name="Schlenke T."/>
            <person name="Schwartz R."/>
            <person name="Segarra C."/>
            <person name="Singh R.S."/>
            <person name="Sirot L."/>
            <person name="Sirota M."/>
            <person name="Sisneros N.B."/>
            <person name="Smith C.D."/>
            <person name="Smith T.F."/>
            <person name="Spieth J."/>
            <person name="Stage D.E."/>
            <person name="Stark A."/>
            <person name="Stephan W."/>
            <person name="Strausberg R.L."/>
            <person name="Strempel S."/>
            <person name="Sturgill D."/>
            <person name="Sutton G."/>
            <person name="Sutton G.G."/>
            <person name="Tao W."/>
            <person name="Teichmann S."/>
            <person name="Tobari Y.N."/>
            <person name="Tomimura Y."/>
            <person name="Tsolas J.M."/>
            <person name="Valente V.L."/>
            <person name="Venter E."/>
            <person name="Venter J.C."/>
            <person name="Vicario S."/>
            <person name="Vieira F.G."/>
            <person name="Vilella A.J."/>
            <person name="Villasante A."/>
            <person name="Walenz B."/>
            <person name="Wang J."/>
            <person name="Wasserman M."/>
            <person name="Watts T."/>
            <person name="Wilson D."/>
            <person name="Wilson R.K."/>
            <person name="Wing R.A."/>
            <person name="Wolfner M.F."/>
            <person name="Wong A."/>
            <person name="Wong G.K."/>
            <person name="Wu C.I."/>
            <person name="Wu G."/>
            <person name="Yamamoto D."/>
            <person name="Yang H.P."/>
            <person name="Yang S.P."/>
            <person name="Yorke J.A."/>
            <person name="Yoshida K."/>
            <person name="Zdobnov E."/>
            <person name="Zhang P."/>
            <person name="Zhang Y."/>
            <person name="Zimin A.V."/>
            <person name="Baldwin J."/>
            <person name="Abdouelleil A."/>
            <person name="Abdulkadir J."/>
            <person name="Abebe A."/>
            <person name="Abera B."/>
            <person name="Abreu J."/>
            <person name="Acer S.C."/>
            <person name="Aftuck L."/>
            <person name="Alexander A."/>
            <person name="An P."/>
            <person name="Anderson E."/>
            <person name="Anderson S."/>
            <person name="Arachi H."/>
            <person name="Azer M."/>
            <person name="Bachantsang P."/>
            <person name="Barry A."/>
            <person name="Bayul T."/>
            <person name="Berlin A."/>
            <person name="Bessette D."/>
            <person name="Bloom T."/>
            <person name="Blye J."/>
            <person name="Boguslavskiy L."/>
            <person name="Bonnet C."/>
            <person name="Boukhgalter B."/>
            <person name="Bourzgui I."/>
            <person name="Brown A."/>
            <person name="Cahill P."/>
            <person name="Channer S."/>
            <person name="Cheshatsang Y."/>
            <person name="Chuda L."/>
            <person name="Citroen M."/>
            <person name="Collymore A."/>
            <person name="Cooke P."/>
            <person name="Costello M."/>
            <person name="D'Aco K."/>
            <person name="Daza R."/>
            <person name="De Haan G."/>
            <person name="DeGray S."/>
            <person name="DeMaso C."/>
            <person name="Dhargay N."/>
            <person name="Dooley K."/>
            <person name="Dooley E."/>
            <person name="Doricent M."/>
            <person name="Dorje P."/>
            <person name="Dorjee K."/>
            <person name="Dupes A."/>
            <person name="Elong R."/>
            <person name="Falk J."/>
            <person name="Farina A."/>
            <person name="Faro S."/>
            <person name="Ferguson D."/>
            <person name="Fisher S."/>
            <person name="Foley C.D."/>
            <person name="Franke A."/>
            <person name="Friedrich D."/>
            <person name="Gadbois L."/>
            <person name="Gearin G."/>
            <person name="Gearin C.R."/>
            <person name="Giannoukos G."/>
            <person name="Goode T."/>
            <person name="Graham J."/>
            <person name="Grandbois E."/>
            <person name="Grewal S."/>
            <person name="Gyaltsen K."/>
            <person name="Hafez N."/>
            <person name="Hagos B."/>
            <person name="Hall J."/>
            <person name="Henson C."/>
            <person name="Hollinger A."/>
            <person name="Honan T."/>
            <person name="Huard M.D."/>
            <person name="Hughes L."/>
            <person name="Hurhula B."/>
            <person name="Husby M.E."/>
            <person name="Kamat A."/>
            <person name="Kanga B."/>
            <person name="Kashin S."/>
            <person name="Khazanovich D."/>
            <person name="Kisner P."/>
            <person name="Lance K."/>
            <person name="Lara M."/>
            <person name="Lee W."/>
            <person name="Lennon N."/>
            <person name="Letendre F."/>
            <person name="LeVine R."/>
            <person name="Lipovsky A."/>
            <person name="Liu X."/>
            <person name="Liu J."/>
            <person name="Liu S."/>
            <person name="Lokyitsang T."/>
            <person name="Lokyitsang Y."/>
            <person name="Lubonja R."/>
            <person name="Lui A."/>
            <person name="MacDonald P."/>
            <person name="Magnisalis V."/>
            <person name="Maru K."/>
            <person name="Matthews C."/>
            <person name="McCusker W."/>
            <person name="McDonough S."/>
            <person name="Mehta T."/>
            <person name="Meldrim J."/>
            <person name="Meneus L."/>
            <person name="Mihai O."/>
            <person name="Mihalev A."/>
            <person name="Mihova T."/>
            <person name="Mittelman R."/>
            <person name="Mlenga V."/>
            <person name="Montmayeur A."/>
            <person name="Mulrain L."/>
            <person name="Navidi A."/>
            <person name="Naylor J."/>
            <person name="Negash T."/>
            <person name="Nguyen T."/>
            <person name="Nguyen N."/>
            <person name="Nicol R."/>
            <person name="Norbu C."/>
            <person name="Norbu N."/>
            <person name="Novod N."/>
            <person name="O'Neill B."/>
            <person name="Osman S."/>
            <person name="Markiewicz E."/>
            <person name="Oyono O.L."/>
            <person name="Patti C."/>
            <person name="Phunkhang P."/>
            <person name="Pierre F."/>
            <person name="Priest M."/>
            <person name="Raghuraman S."/>
            <person name="Rege F."/>
            <person name="Reyes R."/>
            <person name="Rise C."/>
            <person name="Rogov P."/>
            <person name="Ross K."/>
            <person name="Ryan E."/>
            <person name="Settipalli S."/>
            <person name="Shea T."/>
            <person name="Sherpa N."/>
            <person name="Shi L."/>
            <person name="Shih D."/>
            <person name="Sparrow T."/>
            <person name="Spaulding J."/>
            <person name="Stalker J."/>
            <person name="Stange-Thomann N."/>
            <person name="Stavropoulos S."/>
            <person name="Stone C."/>
            <person name="Strader C."/>
            <person name="Tesfaye S."/>
            <person name="Thomson T."/>
            <person name="Thoulutsang Y."/>
            <person name="Thoulutsang D."/>
            <person name="Topham K."/>
            <person name="Topping I."/>
            <person name="Tsamla T."/>
            <person name="Vassiliev H."/>
            <person name="Vo A."/>
            <person name="Wangchuk T."/>
            <person name="Wangdi T."/>
            <person name="Weiand M."/>
            <person name="Wilkinson J."/>
            <person name="Wilson A."/>
            <person name="Yadav S."/>
            <person name="Young G."/>
            <person name="Yu Q."/>
            <person name="Zembek L."/>
            <person name="Zhong D."/>
            <person name="Zimmer A."/>
            <person name="Zwirko Z."/>
            <person name="Jaffe D.B."/>
            <person name="Alvarez P."/>
            <person name="Brockman W."/>
            <person name="Butler J."/>
            <person name="Chin C."/>
            <person name="Gnerre S."/>
            <person name="Grabherr M."/>
            <person name="Kleber M."/>
            <person name="Mauceli E."/>
            <person name="MacCallum I."/>
        </authorList>
    </citation>
    <scope>NUCLEOTIDE SEQUENCE [LARGE SCALE GENOMIC DNA]</scope>
    <source>
        <strain evidence="9">MSH-3 / Tucson 14011-0111.49</strain>
    </source>
</reference>
<evidence type="ECO:0000259" key="6">
    <source>
        <dbReference type="Pfam" id="PF04130"/>
    </source>
</evidence>
<comment type="similarity">
    <text evidence="2">Belongs to the TUBGCP family.</text>
</comment>
<evidence type="ECO:0000313" key="8">
    <source>
        <dbReference type="EMBL" id="EDW25752.1"/>
    </source>
</evidence>
<evidence type="ECO:0000256" key="3">
    <source>
        <dbReference type="ARBA" id="ARBA00022490"/>
    </source>
</evidence>
<organism evidence="9">
    <name type="scientific">Drosophila persimilis</name>
    <name type="common">Fruit fly</name>
    <dbReference type="NCBI Taxonomy" id="7234"/>
    <lineage>
        <taxon>Eukaryota</taxon>
        <taxon>Metazoa</taxon>
        <taxon>Ecdysozoa</taxon>
        <taxon>Arthropoda</taxon>
        <taxon>Hexapoda</taxon>
        <taxon>Insecta</taxon>
        <taxon>Pterygota</taxon>
        <taxon>Neoptera</taxon>
        <taxon>Endopterygota</taxon>
        <taxon>Diptera</taxon>
        <taxon>Brachycera</taxon>
        <taxon>Muscomorpha</taxon>
        <taxon>Ephydroidea</taxon>
        <taxon>Drosophilidae</taxon>
        <taxon>Drosophila</taxon>
        <taxon>Sophophora</taxon>
    </lineage>
</organism>
<name>B4HCB8_DROPE</name>
<dbReference type="OrthoDB" id="66546at2759"/>
<evidence type="ECO:0000313" key="9">
    <source>
        <dbReference type="Proteomes" id="UP000008744"/>
    </source>
</evidence>
<feature type="domain" description="Gamma tubulin complex component protein N-terminal" evidence="7">
    <location>
        <begin position="95"/>
        <end position="375"/>
    </location>
</feature>
<dbReference type="InterPro" id="IPR041470">
    <property type="entry name" value="GCP_N"/>
</dbReference>
<dbReference type="KEGG" id="dpe:6603515"/>
<dbReference type="InterPro" id="IPR042241">
    <property type="entry name" value="GCP_C_sf"/>
</dbReference>
<dbReference type="GO" id="GO:0043015">
    <property type="term" value="F:gamma-tubulin binding"/>
    <property type="evidence" value="ECO:0007669"/>
    <property type="project" value="InterPro"/>
</dbReference>